<feature type="compositionally biased region" description="Low complexity" evidence="8">
    <location>
        <begin position="220"/>
        <end position="236"/>
    </location>
</feature>
<protein>
    <submittedName>
        <fullName evidence="10">Sestrin-1</fullName>
    </submittedName>
</protein>
<reference evidence="10 11" key="1">
    <citation type="submission" date="2019-01" db="EMBL/GenBank/DDBJ databases">
        <title>Genome Assembly of Collichthys lucidus.</title>
        <authorList>
            <person name="Cai M."/>
            <person name="Xiao S."/>
        </authorList>
    </citation>
    <scope>NUCLEOTIDE SEQUENCE [LARGE SCALE GENOMIC DNA]</scope>
    <source>
        <strain evidence="10">JT15FE1705JMU</strain>
        <tissue evidence="10">Muscle</tissue>
    </source>
</reference>
<evidence type="ECO:0000256" key="4">
    <source>
        <dbReference type="ARBA" id="ARBA00022737"/>
    </source>
</evidence>
<dbReference type="PROSITE" id="PS50021">
    <property type="entry name" value="CH"/>
    <property type="match status" value="2"/>
</dbReference>
<feature type="domain" description="Calponin-homology (CH)" evidence="9">
    <location>
        <begin position="249"/>
        <end position="354"/>
    </location>
</feature>
<comment type="catalytic activity">
    <reaction evidence="7">
        <text>a hydroperoxide + L-cysteinyl-[protein] = S-hydroxy-L-cysteinyl-[protein] + an alcohol</text>
        <dbReference type="Rhea" id="RHEA:67124"/>
        <dbReference type="Rhea" id="RHEA-COMP:10131"/>
        <dbReference type="Rhea" id="RHEA-COMP:17193"/>
        <dbReference type="ChEBI" id="CHEBI:29950"/>
        <dbReference type="ChEBI" id="CHEBI:30879"/>
        <dbReference type="ChEBI" id="CHEBI:35924"/>
        <dbReference type="ChEBI" id="CHEBI:61973"/>
    </reaction>
    <physiologicalReaction direction="left-to-right" evidence="7">
        <dbReference type="Rhea" id="RHEA:67125"/>
    </physiologicalReaction>
</comment>
<dbReference type="PANTHER" id="PTHR12474:SF3">
    <property type="entry name" value="SESTRIN-1"/>
    <property type="match status" value="1"/>
</dbReference>
<dbReference type="InterPro" id="IPR001715">
    <property type="entry name" value="CH_dom"/>
</dbReference>
<evidence type="ECO:0000256" key="6">
    <source>
        <dbReference type="ARBA" id="ARBA00023203"/>
    </source>
</evidence>
<name>A0A4U5UMJ6_COLLU</name>
<dbReference type="InterPro" id="IPR006730">
    <property type="entry name" value="Sestrin"/>
</dbReference>
<dbReference type="FunFam" id="1.20.1290.10:FF:000001">
    <property type="entry name" value="Sestrin 1"/>
    <property type="match status" value="1"/>
</dbReference>
<dbReference type="FunFam" id="1.10.418.10:FF:000033">
    <property type="entry name" value="nesprin-1 isoform X1"/>
    <property type="match status" value="1"/>
</dbReference>
<dbReference type="InterPro" id="IPR047291">
    <property type="entry name" value="CH_SYNE1_rpt2"/>
</dbReference>
<dbReference type="PROSITE" id="PS00019">
    <property type="entry name" value="ACTININ_1"/>
    <property type="match status" value="1"/>
</dbReference>
<dbReference type="CDD" id="cd21243">
    <property type="entry name" value="CH_SYNE1_rpt2"/>
    <property type="match status" value="1"/>
</dbReference>
<keyword evidence="3" id="KW-0963">Cytoplasm</keyword>
<evidence type="ECO:0000256" key="1">
    <source>
        <dbReference type="ARBA" id="ARBA00004496"/>
    </source>
</evidence>
<dbReference type="GO" id="GO:0005737">
    <property type="term" value="C:cytoplasm"/>
    <property type="evidence" value="ECO:0007669"/>
    <property type="project" value="UniProtKB-SubCell"/>
</dbReference>
<dbReference type="GO" id="GO:0071233">
    <property type="term" value="P:cellular response to L-leucine"/>
    <property type="evidence" value="ECO:0007669"/>
    <property type="project" value="TreeGrafter"/>
</dbReference>
<dbReference type="GO" id="GO:0016239">
    <property type="term" value="P:positive regulation of macroautophagy"/>
    <property type="evidence" value="ECO:0007669"/>
    <property type="project" value="TreeGrafter"/>
</dbReference>
<dbReference type="AlphaFoldDB" id="A0A4U5UMJ6"/>
<dbReference type="FunFam" id="1.10.418.10:FF:000089">
    <property type="entry name" value="Spectrin beta chain"/>
    <property type="match status" value="1"/>
</dbReference>
<sequence length="856" mass="97498">MARRAGGEGSPKKNTSLNLVTGFYHYLRDEQEAVQKRTFTKWINSHLAKVSYVITTAVEALNHSDVEQKIHLKSTPEGINLDVILNIKSQDRASRKLHTGQYLKCLEFLIMLKRVPPLVVTDLFEDIKDGVMLLALLEVLSGQKLQCEQGKKLKRIHWVANIGTALNFLEGRKIKLVNINSTDIVDGRPSIVLGLMWTIILYFQIEELTSSLPALQTFSSSTSSLDSSTSSTETTSPPVKRKPLPPLQGGARKALLRWIQHTATKRLGIEVKDFGPSWRTGLAFFAVIHALRPNLVDMEHVWRRPNRENLQEAFSLAETELGIPQLLDPEDVDVDKPDEKSIMTYVAQFLKHHPDRKQSDSDGQQEDEELWVLIRDVATAVIHEGGATASSPAGATAAIHLARVLMLIFAQQNLHLPLDTDLGVRIPRPLGNGPSRFIPEKESVKWTPGHSRYLRMRLQPSAPRQHFSGHGISPAVPGELSPDAALPAAMDGPLSLHYRHYIGIMAAARHQCSYLVNLHVNDFLQVGGDPKWLDGLNEAPQKLQQLGELNKILAHRPWLLTKEHIEHLLKAEEHSWSLAELIHAVVLLTHYHSLASFTFGCGITPEIHCDGGHTFRPPPSASSASATSPMATEMCGEVEVLMERMKQLQECATTRRRARRRWRLALRGRRRRACWWSQQRTTSVSPPETSRHFEDPSYGYKDFSRRGEHVPTLRVQDYSWEDHGYSLVNRLYPDVGQMLDEKFQMAYNLTYNTMATHKDVDTSMLRRAIWNYIHCMFGIRYDDYDYGEINQLLDRSFKIYIKTMVCSPEKTTKRMYESFWRQFQHSEKVHVNLLLMEARMQAELLYALRAITRYMT</sequence>
<dbReference type="EMBL" id="CM014086">
    <property type="protein sequence ID" value="TKS75571.1"/>
    <property type="molecule type" value="Genomic_DNA"/>
</dbReference>
<evidence type="ECO:0000313" key="10">
    <source>
        <dbReference type="EMBL" id="TKS75571.1"/>
    </source>
</evidence>
<dbReference type="Gene3D" id="1.10.418.10">
    <property type="entry name" value="Calponin-like domain"/>
    <property type="match status" value="2"/>
</dbReference>
<keyword evidence="11" id="KW-1185">Reference proteome</keyword>
<dbReference type="GO" id="GO:0005634">
    <property type="term" value="C:nucleus"/>
    <property type="evidence" value="ECO:0007669"/>
    <property type="project" value="InterPro"/>
</dbReference>
<comment type="subcellular location">
    <subcellularLocation>
        <location evidence="1">Cytoplasm</location>
    </subcellularLocation>
</comment>
<proteinExistence type="inferred from homology"/>
<dbReference type="InterPro" id="IPR001589">
    <property type="entry name" value="Actinin_actin-bd_CS"/>
</dbReference>
<dbReference type="GO" id="GO:1990253">
    <property type="term" value="P:cellular response to leucine starvation"/>
    <property type="evidence" value="ECO:0007669"/>
    <property type="project" value="TreeGrafter"/>
</dbReference>
<dbReference type="Pfam" id="PF00307">
    <property type="entry name" value="CH"/>
    <property type="match status" value="2"/>
</dbReference>
<keyword evidence="5" id="KW-0560">Oxidoreductase</keyword>
<dbReference type="InterPro" id="IPR036872">
    <property type="entry name" value="CH_dom_sf"/>
</dbReference>
<dbReference type="STRING" id="240159.A0A4U5UMJ6"/>
<comment type="similarity">
    <text evidence="2">Belongs to the sestrin family.</text>
</comment>
<keyword evidence="4" id="KW-0677">Repeat</keyword>
<dbReference type="InterPro" id="IPR029032">
    <property type="entry name" value="AhpD-like"/>
</dbReference>
<feature type="region of interest" description="Disordered" evidence="8">
    <location>
        <begin position="220"/>
        <end position="247"/>
    </location>
</feature>
<dbReference type="GO" id="GO:1904262">
    <property type="term" value="P:negative regulation of TORC1 signaling"/>
    <property type="evidence" value="ECO:0007669"/>
    <property type="project" value="TreeGrafter"/>
</dbReference>
<accession>A0A4U5UMJ6</accession>
<dbReference type="SMART" id="SM00033">
    <property type="entry name" value="CH"/>
    <property type="match status" value="2"/>
</dbReference>
<evidence type="ECO:0000256" key="2">
    <source>
        <dbReference type="ARBA" id="ARBA00008350"/>
    </source>
</evidence>
<gene>
    <name evidence="10" type="ORF">D9C73_010268</name>
</gene>
<evidence type="ECO:0000256" key="8">
    <source>
        <dbReference type="SAM" id="MobiDB-lite"/>
    </source>
</evidence>
<dbReference type="Pfam" id="PF04636">
    <property type="entry name" value="PA26"/>
    <property type="match status" value="1"/>
</dbReference>
<dbReference type="GO" id="GO:0070728">
    <property type="term" value="F:L-leucine binding"/>
    <property type="evidence" value="ECO:0007669"/>
    <property type="project" value="TreeGrafter"/>
</dbReference>
<dbReference type="PANTHER" id="PTHR12474">
    <property type="entry name" value="P53 REGULATED PA26 NUCLEAR PROTEIN SESTRIN"/>
    <property type="match status" value="1"/>
</dbReference>
<evidence type="ECO:0000256" key="5">
    <source>
        <dbReference type="ARBA" id="ARBA00023002"/>
    </source>
</evidence>
<evidence type="ECO:0000313" key="11">
    <source>
        <dbReference type="Proteomes" id="UP000298787"/>
    </source>
</evidence>
<dbReference type="PROSITE" id="PS00020">
    <property type="entry name" value="ACTININ_2"/>
    <property type="match status" value="1"/>
</dbReference>
<evidence type="ECO:0000256" key="7">
    <source>
        <dbReference type="ARBA" id="ARBA00049242"/>
    </source>
</evidence>
<dbReference type="SUPFAM" id="SSF69118">
    <property type="entry name" value="AhpD-like"/>
    <property type="match status" value="1"/>
</dbReference>
<evidence type="ECO:0000259" key="9">
    <source>
        <dbReference type="PROSITE" id="PS50021"/>
    </source>
</evidence>
<dbReference type="Proteomes" id="UP000298787">
    <property type="component" value="Chromosome 9"/>
</dbReference>
<feature type="domain" description="Calponin-homology (CH)" evidence="9">
    <location>
        <begin position="99"/>
        <end position="204"/>
    </location>
</feature>
<dbReference type="GO" id="GO:1901031">
    <property type="term" value="P:regulation of response to reactive oxygen species"/>
    <property type="evidence" value="ECO:0007669"/>
    <property type="project" value="InterPro"/>
</dbReference>
<evidence type="ECO:0000256" key="3">
    <source>
        <dbReference type="ARBA" id="ARBA00022490"/>
    </source>
</evidence>
<dbReference type="GO" id="GO:0016684">
    <property type="term" value="F:oxidoreductase activity, acting on peroxide as acceptor"/>
    <property type="evidence" value="ECO:0007669"/>
    <property type="project" value="TreeGrafter"/>
</dbReference>
<keyword evidence="6" id="KW-0009">Actin-binding</keyword>
<dbReference type="SUPFAM" id="SSF47576">
    <property type="entry name" value="Calponin-homology domain, CH-domain"/>
    <property type="match status" value="1"/>
</dbReference>
<organism evidence="10 11">
    <name type="scientific">Collichthys lucidus</name>
    <name type="common">Big head croaker</name>
    <name type="synonym">Sciaena lucida</name>
    <dbReference type="NCBI Taxonomy" id="240159"/>
    <lineage>
        <taxon>Eukaryota</taxon>
        <taxon>Metazoa</taxon>
        <taxon>Chordata</taxon>
        <taxon>Craniata</taxon>
        <taxon>Vertebrata</taxon>
        <taxon>Euteleostomi</taxon>
        <taxon>Actinopterygii</taxon>
        <taxon>Neopterygii</taxon>
        <taxon>Teleostei</taxon>
        <taxon>Neoteleostei</taxon>
        <taxon>Acanthomorphata</taxon>
        <taxon>Eupercaria</taxon>
        <taxon>Sciaenidae</taxon>
        <taxon>Collichthys</taxon>
    </lineage>
</organism>
<dbReference type="GO" id="GO:0003779">
    <property type="term" value="F:actin binding"/>
    <property type="evidence" value="ECO:0007669"/>
    <property type="project" value="UniProtKB-KW"/>
</dbReference>